<gene>
    <name evidence="8" type="ORF">J1N35_043794</name>
</gene>
<evidence type="ECO:0000256" key="2">
    <source>
        <dbReference type="ARBA" id="ARBA00022490"/>
    </source>
</evidence>
<evidence type="ECO:0000256" key="5">
    <source>
        <dbReference type="ARBA" id="ARBA00023242"/>
    </source>
</evidence>
<dbReference type="AlphaFoldDB" id="A0A9D3U868"/>
<dbReference type="PANTHER" id="PTHR33347:SF57">
    <property type="match status" value="1"/>
</dbReference>
<dbReference type="InterPro" id="IPR044670">
    <property type="entry name" value="SOFL"/>
</dbReference>
<evidence type="ECO:0000256" key="3">
    <source>
        <dbReference type="ARBA" id="ARBA00022712"/>
    </source>
</evidence>
<feature type="compositionally biased region" description="Basic residues" evidence="7">
    <location>
        <begin position="120"/>
        <end position="131"/>
    </location>
</feature>
<keyword evidence="4" id="KW-0932">Cytokinin signaling pathway</keyword>
<evidence type="ECO:0000256" key="1">
    <source>
        <dbReference type="ARBA" id="ARBA00004496"/>
    </source>
</evidence>
<evidence type="ECO:0000256" key="4">
    <source>
        <dbReference type="ARBA" id="ARBA00022864"/>
    </source>
</evidence>
<sequence length="172" mass="19322">MRLTGQTLPTMEASHILTSFETEEQSSSESGWTMYIGSSIHENDYNTYEQESHHKNHQCPNGYNEDESDDSMASDASSGPSHHKFPPSSEQNSGMNHFTHGSIVKSISTEKLQKQVIKRDQRRNRHGKGKLKLKTISAPSRVQRGYISKDDEAGRIGVSQISQSYLVMCDEC</sequence>
<dbReference type="EMBL" id="JAIQCV010000013">
    <property type="protein sequence ID" value="KAH1031620.1"/>
    <property type="molecule type" value="Genomic_DNA"/>
</dbReference>
<evidence type="ECO:0000313" key="8">
    <source>
        <dbReference type="EMBL" id="KAH1031620.1"/>
    </source>
</evidence>
<keyword evidence="5" id="KW-0539">Nucleus</keyword>
<dbReference type="GO" id="GO:0005737">
    <property type="term" value="C:cytoplasm"/>
    <property type="evidence" value="ECO:0007669"/>
    <property type="project" value="UniProtKB-SubCell"/>
</dbReference>
<protein>
    <submittedName>
        <fullName evidence="8">Uncharacterized protein</fullName>
    </submittedName>
</protein>
<feature type="region of interest" description="Disordered" evidence="7">
    <location>
        <begin position="48"/>
        <end position="131"/>
    </location>
</feature>
<accession>A0A9D3U868</accession>
<dbReference type="Proteomes" id="UP000828251">
    <property type="component" value="Unassembled WGS sequence"/>
</dbReference>
<organism evidence="8 9">
    <name type="scientific">Gossypium stocksii</name>
    <dbReference type="NCBI Taxonomy" id="47602"/>
    <lineage>
        <taxon>Eukaryota</taxon>
        <taxon>Viridiplantae</taxon>
        <taxon>Streptophyta</taxon>
        <taxon>Embryophyta</taxon>
        <taxon>Tracheophyta</taxon>
        <taxon>Spermatophyta</taxon>
        <taxon>Magnoliopsida</taxon>
        <taxon>eudicotyledons</taxon>
        <taxon>Gunneridae</taxon>
        <taxon>Pentapetalae</taxon>
        <taxon>rosids</taxon>
        <taxon>malvids</taxon>
        <taxon>Malvales</taxon>
        <taxon>Malvaceae</taxon>
        <taxon>Malvoideae</taxon>
        <taxon>Gossypium</taxon>
    </lineage>
</organism>
<dbReference type="PANTHER" id="PTHR33347">
    <property type="entry name" value="OSJNBA0091C07.3 PROTEIN"/>
    <property type="match status" value="1"/>
</dbReference>
<keyword evidence="2" id="KW-0963">Cytoplasm</keyword>
<keyword evidence="3" id="KW-0203">Cytokinin biosynthesis</keyword>
<comment type="subcellular location">
    <subcellularLocation>
        <location evidence="1">Cytoplasm</location>
    </subcellularLocation>
</comment>
<reference evidence="8 9" key="1">
    <citation type="journal article" date="2021" name="Plant Biotechnol. J.">
        <title>Multi-omics assisted identification of the key and species-specific regulatory components of drought-tolerant mechanisms in Gossypium stocksii.</title>
        <authorList>
            <person name="Yu D."/>
            <person name="Ke L."/>
            <person name="Zhang D."/>
            <person name="Wu Y."/>
            <person name="Sun Y."/>
            <person name="Mei J."/>
            <person name="Sun J."/>
            <person name="Sun Y."/>
        </authorList>
    </citation>
    <scope>NUCLEOTIDE SEQUENCE [LARGE SCALE GENOMIC DNA]</scope>
    <source>
        <strain evidence="9">cv. E1</strain>
        <tissue evidence="8">Leaf</tissue>
    </source>
</reference>
<proteinExistence type="inferred from homology"/>
<comment type="similarity">
    <text evidence="6">Belongs to the SOFL plant protein family.</text>
</comment>
<comment type="caution">
    <text evidence="8">The sequence shown here is derived from an EMBL/GenBank/DDBJ whole genome shotgun (WGS) entry which is preliminary data.</text>
</comment>
<name>A0A9D3U868_9ROSI</name>
<keyword evidence="9" id="KW-1185">Reference proteome</keyword>
<evidence type="ECO:0000256" key="6">
    <source>
        <dbReference type="ARBA" id="ARBA00024199"/>
    </source>
</evidence>
<dbReference type="OrthoDB" id="969485at2759"/>
<evidence type="ECO:0000313" key="9">
    <source>
        <dbReference type="Proteomes" id="UP000828251"/>
    </source>
</evidence>
<dbReference type="GO" id="GO:0009736">
    <property type="term" value="P:cytokinin-activated signaling pathway"/>
    <property type="evidence" value="ECO:0007669"/>
    <property type="project" value="UniProtKB-KW"/>
</dbReference>
<dbReference type="GO" id="GO:0009691">
    <property type="term" value="P:cytokinin biosynthetic process"/>
    <property type="evidence" value="ECO:0007669"/>
    <property type="project" value="UniProtKB-KW"/>
</dbReference>
<evidence type="ECO:0000256" key="7">
    <source>
        <dbReference type="SAM" id="MobiDB-lite"/>
    </source>
</evidence>